<evidence type="ECO:0000256" key="5">
    <source>
        <dbReference type="ARBA" id="ARBA00022723"/>
    </source>
</evidence>
<dbReference type="Pfam" id="PF01743">
    <property type="entry name" value="PolyA_pol"/>
    <property type="match status" value="1"/>
</dbReference>
<feature type="domain" description="CBS" evidence="11">
    <location>
        <begin position="313"/>
        <end position="371"/>
    </location>
</feature>
<reference evidence="12 13" key="1">
    <citation type="submission" date="2021-06" db="EMBL/GenBank/DDBJ databases">
        <title>Bacillus sp. RD4P76, an endophyte from a halophyte.</title>
        <authorList>
            <person name="Sun J.-Q."/>
        </authorList>
    </citation>
    <scope>NUCLEOTIDE SEQUENCE [LARGE SCALE GENOMIC DNA]</scope>
    <source>
        <strain evidence="12 13">CGMCC 1.15917</strain>
    </source>
</reference>
<proteinExistence type="inferred from homology"/>
<comment type="cofactor">
    <cofactor evidence="1">
        <name>Mg(2+)</name>
        <dbReference type="ChEBI" id="CHEBI:18420"/>
    </cofactor>
</comment>
<dbReference type="EMBL" id="JAHQCS010000134">
    <property type="protein sequence ID" value="MBU9713363.1"/>
    <property type="molecule type" value="Genomic_DNA"/>
</dbReference>
<evidence type="ECO:0000256" key="4">
    <source>
        <dbReference type="ARBA" id="ARBA00022695"/>
    </source>
</evidence>
<comment type="similarity">
    <text evidence="2 10">Belongs to the tRNA nucleotidyltransferase/poly(A) polymerase family.</text>
</comment>
<keyword evidence="8 10" id="KW-0694">RNA-binding</keyword>
<dbReference type="CDD" id="cd05398">
    <property type="entry name" value="NT_ClassII-CCAase"/>
    <property type="match status" value="1"/>
</dbReference>
<keyword evidence="6" id="KW-0547">Nucleotide-binding</keyword>
<dbReference type="Pfam" id="PF00571">
    <property type="entry name" value="CBS"/>
    <property type="match status" value="2"/>
</dbReference>
<organism evidence="12 13">
    <name type="scientific">Evansella tamaricis</name>
    <dbReference type="NCBI Taxonomy" id="2069301"/>
    <lineage>
        <taxon>Bacteria</taxon>
        <taxon>Bacillati</taxon>
        <taxon>Bacillota</taxon>
        <taxon>Bacilli</taxon>
        <taxon>Bacillales</taxon>
        <taxon>Bacillaceae</taxon>
        <taxon>Evansella</taxon>
    </lineage>
</organism>
<sequence>MQIIASHTNLDFDGLASMVAAKRLYPQAEMLVPAKLSPDVEYFLAIYKDTFPFKRRKDIDWNLVSTVILVDTNVISRTGDIKQYIHSHMNFIVYDHHPHSEDTVIAEKSIITSVGATVTLLIEEMQKKQVEITPFEATIFALGIYSDTGSFTYNQTSSRDLLAAAWCMEKGANLNVIGQYKDASLTKDAQHLLQNLLDQCETLSIDGLLILLATFDQKFYTGHLASITRKLMEITGTDAAYSIVKMGEKLFITARSASDRVSVLPVIQRLGGGGHSKAASAMKKSVTISEVLPVIKELIPSAIKPSITAADIMSSPVRVVSPETSIEVASKMLYRYGHTGFPVVDDEKLIGIISRRDVDKALHHHLGHAPVKGYMSRKPIVINPDESLETIQEFMIEKQIGRLPVIDRGELVGIVSRTDVISVMHGNIPYERISSTKVPLKRQMKDNMEKQLSPEAYELLTFIGKEADSLGMKAYLIGGMVRDLLMSRKNEDMDIVVEGDGITLADHLQQKYGGHVRSHEEFRTATWKYSYAFKVDLTSARTEYYDFPAALPKVELSTIKEDLFRRDFTINAMAICLHRDEFGELIDYFHGFEDLKQRQIRILYNLSFVEDPTRILRAIRFESRFHYAMDQQTEALAVESANNLLSVSKSRIANELSRLFMEENPLFSVKRFVKLGLLPFLIKDTDTETIILQRIKRLYDAVYRIKKSEVQVNNSLWIIYVLFLTTIKNKSWMEVEKYCLTKEDMKLLSNLQLLLKSDPLLDWSYHATKDEWHEVFSEFEVEVLISYFSLYPNVLTQGCDYLIAREKLTSIITGEDLIENGFDPGPHFRKLLLESEKIQLNNPKITSKEIIEHLISRNDI</sequence>
<dbReference type="PANTHER" id="PTHR47788">
    <property type="entry name" value="POLYA POLYMERASE"/>
    <property type="match status" value="1"/>
</dbReference>
<keyword evidence="13" id="KW-1185">Reference proteome</keyword>
<dbReference type="CDD" id="cd04595">
    <property type="entry name" value="CBS_pair_DHH_polyA_Pol_assoc"/>
    <property type="match status" value="1"/>
</dbReference>
<evidence type="ECO:0000256" key="3">
    <source>
        <dbReference type="ARBA" id="ARBA00022694"/>
    </source>
</evidence>
<keyword evidence="3" id="KW-0819">tRNA processing</keyword>
<keyword evidence="9" id="KW-0129">CBS domain</keyword>
<dbReference type="Pfam" id="PF12627">
    <property type="entry name" value="PolyA_pol_RNAbd"/>
    <property type="match status" value="1"/>
</dbReference>
<keyword evidence="7" id="KW-0460">Magnesium</keyword>
<keyword evidence="10" id="KW-0808">Transferase</keyword>
<comment type="caution">
    <text evidence="12">The sequence shown here is derived from an EMBL/GenBank/DDBJ whole genome shotgun (WGS) entry which is preliminary data.</text>
</comment>
<evidence type="ECO:0000256" key="10">
    <source>
        <dbReference type="RuleBase" id="RU003953"/>
    </source>
</evidence>
<dbReference type="PROSITE" id="PS51371">
    <property type="entry name" value="CBS"/>
    <property type="match status" value="2"/>
</dbReference>
<evidence type="ECO:0000256" key="8">
    <source>
        <dbReference type="ARBA" id="ARBA00022884"/>
    </source>
</evidence>
<dbReference type="InterPro" id="IPR032828">
    <property type="entry name" value="PolyA_RNA-bd"/>
</dbReference>
<keyword evidence="5" id="KW-0479">Metal-binding</keyword>
<dbReference type="InterPro" id="IPR002646">
    <property type="entry name" value="PolA_pol_head_dom"/>
</dbReference>
<evidence type="ECO:0000256" key="1">
    <source>
        <dbReference type="ARBA" id="ARBA00001946"/>
    </source>
</evidence>
<keyword evidence="4" id="KW-0548">Nucleotidyltransferase</keyword>
<dbReference type="SMART" id="SM00116">
    <property type="entry name" value="CBS"/>
    <property type="match status" value="2"/>
</dbReference>
<name>A0ABS6JM29_9BACI</name>
<evidence type="ECO:0000256" key="9">
    <source>
        <dbReference type="PROSITE-ProRule" id="PRU00703"/>
    </source>
</evidence>
<protein>
    <submittedName>
        <fullName evidence="12">CBS domain-containing protein</fullName>
    </submittedName>
</protein>
<evidence type="ECO:0000256" key="6">
    <source>
        <dbReference type="ARBA" id="ARBA00022741"/>
    </source>
</evidence>
<accession>A0ABS6JM29</accession>
<evidence type="ECO:0000256" key="7">
    <source>
        <dbReference type="ARBA" id="ARBA00022842"/>
    </source>
</evidence>
<dbReference type="InterPro" id="IPR052390">
    <property type="entry name" value="tRNA_nt/polyA_polymerase"/>
</dbReference>
<evidence type="ECO:0000313" key="13">
    <source>
        <dbReference type="Proteomes" id="UP000784880"/>
    </source>
</evidence>
<gene>
    <name evidence="12" type="ORF">KS419_16670</name>
</gene>
<evidence type="ECO:0000256" key="2">
    <source>
        <dbReference type="ARBA" id="ARBA00007265"/>
    </source>
</evidence>
<evidence type="ECO:0000259" key="11">
    <source>
        <dbReference type="PROSITE" id="PS51371"/>
    </source>
</evidence>
<dbReference type="Proteomes" id="UP000784880">
    <property type="component" value="Unassembled WGS sequence"/>
</dbReference>
<dbReference type="Pfam" id="PF01368">
    <property type="entry name" value="DHH"/>
    <property type="match status" value="1"/>
</dbReference>
<feature type="domain" description="CBS" evidence="11">
    <location>
        <begin position="375"/>
        <end position="430"/>
    </location>
</feature>
<dbReference type="InterPro" id="IPR001667">
    <property type="entry name" value="DDH_dom"/>
</dbReference>
<evidence type="ECO:0000313" key="12">
    <source>
        <dbReference type="EMBL" id="MBU9713363.1"/>
    </source>
</evidence>
<dbReference type="InterPro" id="IPR000644">
    <property type="entry name" value="CBS_dom"/>
</dbReference>
<dbReference type="RefSeq" id="WP_217067524.1">
    <property type="nucleotide sequence ID" value="NZ_JAHQCS010000134.1"/>
</dbReference>
<dbReference type="PANTHER" id="PTHR47788:SF1">
    <property type="entry name" value="A-ADDING TRNA NUCLEOTIDYLTRANSFERASE"/>
    <property type="match status" value="1"/>
</dbReference>